<dbReference type="Proteomes" id="UP001165667">
    <property type="component" value="Unassembled WGS sequence"/>
</dbReference>
<organism evidence="1 2">
    <name type="scientific">Lichenifustis flavocetrariae</name>
    <dbReference type="NCBI Taxonomy" id="2949735"/>
    <lineage>
        <taxon>Bacteria</taxon>
        <taxon>Pseudomonadati</taxon>
        <taxon>Pseudomonadota</taxon>
        <taxon>Alphaproteobacteria</taxon>
        <taxon>Hyphomicrobiales</taxon>
        <taxon>Lichenihabitantaceae</taxon>
        <taxon>Lichenifustis</taxon>
    </lineage>
</organism>
<evidence type="ECO:0000313" key="1">
    <source>
        <dbReference type="EMBL" id="MCW6506970.1"/>
    </source>
</evidence>
<comment type="caution">
    <text evidence="1">The sequence shown here is derived from an EMBL/GenBank/DDBJ whole genome shotgun (WGS) entry which is preliminary data.</text>
</comment>
<dbReference type="AlphaFoldDB" id="A0AA41YY41"/>
<gene>
    <name evidence="1" type="ORF">M8523_02920</name>
</gene>
<dbReference type="EMBL" id="JAMOIM010000001">
    <property type="protein sequence ID" value="MCW6506970.1"/>
    <property type="molecule type" value="Genomic_DNA"/>
</dbReference>
<proteinExistence type="predicted"/>
<evidence type="ECO:0000313" key="2">
    <source>
        <dbReference type="Proteomes" id="UP001165667"/>
    </source>
</evidence>
<sequence length="70" mass="8032">MRYQTALPTFLDRHRMLNTKQSAEMLGFSVAHFRRLYRNGRVPKPQQIGGRKYGWPAGVIIDLTSKVEAA</sequence>
<keyword evidence="2" id="KW-1185">Reference proteome</keyword>
<accession>A0AA41YY41</accession>
<protein>
    <submittedName>
        <fullName evidence="1">AlpA family phage regulatory protein</fullName>
    </submittedName>
</protein>
<reference evidence="1" key="1">
    <citation type="submission" date="2022-05" db="EMBL/GenBank/DDBJ databases">
        <authorList>
            <person name="Pankratov T."/>
        </authorList>
    </citation>
    <scope>NUCLEOTIDE SEQUENCE</scope>
    <source>
        <strain evidence="1">BP6-180914</strain>
    </source>
</reference>
<dbReference type="RefSeq" id="WP_282583305.1">
    <property type="nucleotide sequence ID" value="NZ_JAMOIM010000001.1"/>
</dbReference>
<name>A0AA41YY41_9HYPH</name>